<proteinExistence type="predicted"/>
<dbReference type="Proteomes" id="UP001239111">
    <property type="component" value="Chromosome 1"/>
</dbReference>
<organism evidence="1 2">
    <name type="scientific">Eretmocerus hayati</name>
    <dbReference type="NCBI Taxonomy" id="131215"/>
    <lineage>
        <taxon>Eukaryota</taxon>
        <taxon>Metazoa</taxon>
        <taxon>Ecdysozoa</taxon>
        <taxon>Arthropoda</taxon>
        <taxon>Hexapoda</taxon>
        <taxon>Insecta</taxon>
        <taxon>Pterygota</taxon>
        <taxon>Neoptera</taxon>
        <taxon>Endopterygota</taxon>
        <taxon>Hymenoptera</taxon>
        <taxon>Apocrita</taxon>
        <taxon>Proctotrupomorpha</taxon>
        <taxon>Chalcidoidea</taxon>
        <taxon>Aphelinidae</taxon>
        <taxon>Aphelininae</taxon>
        <taxon>Eretmocerus</taxon>
    </lineage>
</organism>
<comment type="caution">
    <text evidence="1">The sequence shown here is derived from an EMBL/GenBank/DDBJ whole genome shotgun (WGS) entry which is preliminary data.</text>
</comment>
<name>A0ACC2PUG4_9HYME</name>
<evidence type="ECO:0000313" key="1">
    <source>
        <dbReference type="EMBL" id="KAJ8686411.1"/>
    </source>
</evidence>
<sequence length="295" mass="33113">MLTCLRAVLLGFVLLLGVSKLNLISPIHTDKHLRLRDKGPPVKTFSGITVAIFSGFFLYQLHEFSLLTPPSVDGPPLSLFGLGILTVALAWFIWHFDYSIRSQVISLAALIVIVGLMEAGVCIWALVRNQQFRHMPDRVVQDAQLAIFDQKFADVWKNMHTKMICCGVYGVEKDFTIIHQPRPWSCCYHVPKEDKNRCEEGCLLPMTQRTQSIFLYTFLLALGSVILKAITVSLAWCYAKMVKEGMVKNKRAMAMQNTLANKLASEAAEAVASRSSKMSDYSANISLVEKSRLRI</sequence>
<gene>
    <name evidence="1" type="ORF">QAD02_022205</name>
</gene>
<protein>
    <submittedName>
        <fullName evidence="1">Uncharacterized protein</fullName>
    </submittedName>
</protein>
<accession>A0ACC2PUG4</accession>
<keyword evidence="2" id="KW-1185">Reference proteome</keyword>
<dbReference type="EMBL" id="CM056741">
    <property type="protein sequence ID" value="KAJ8686411.1"/>
    <property type="molecule type" value="Genomic_DNA"/>
</dbReference>
<evidence type="ECO:0000313" key="2">
    <source>
        <dbReference type="Proteomes" id="UP001239111"/>
    </source>
</evidence>
<reference evidence="1" key="1">
    <citation type="submission" date="2023-04" db="EMBL/GenBank/DDBJ databases">
        <title>A chromosome-level genome assembly of the parasitoid wasp Eretmocerus hayati.</title>
        <authorList>
            <person name="Zhong Y."/>
            <person name="Liu S."/>
            <person name="Liu Y."/>
        </authorList>
    </citation>
    <scope>NUCLEOTIDE SEQUENCE</scope>
    <source>
        <strain evidence="1">ZJU_SS_LIU_2023</strain>
    </source>
</reference>